<organism evidence="2 3">
    <name type="scientific">Paracoccus alkanivorans</name>
    <dbReference type="NCBI Taxonomy" id="2116655"/>
    <lineage>
        <taxon>Bacteria</taxon>
        <taxon>Pseudomonadati</taxon>
        <taxon>Pseudomonadota</taxon>
        <taxon>Alphaproteobacteria</taxon>
        <taxon>Rhodobacterales</taxon>
        <taxon>Paracoccaceae</taxon>
        <taxon>Paracoccus</taxon>
    </lineage>
</organism>
<gene>
    <name evidence="2" type="ORF">C9E81_07850</name>
</gene>
<evidence type="ECO:0000313" key="2">
    <source>
        <dbReference type="EMBL" id="RMC36553.1"/>
    </source>
</evidence>
<sequence>MIENVRRQVLLGAGLFILCQALILFARLLPLWTGHIGRPGPDLALCLLFVWLLRRPDQLAAPMIAGLFLLEDVLLLRPPGLWAAIVLIGSEFARSRENRWRDQPFMIEWLRVSILMGVMMLGYRMVQFLFLLPVPAFGNVLLQYISTVGFYPLVVLAARWLIGLRRISPAEAEMMRYSR</sequence>
<dbReference type="OrthoDB" id="7629477at2"/>
<reference evidence="2 3" key="1">
    <citation type="submission" date="2018-07" db="EMBL/GenBank/DDBJ databases">
        <authorList>
            <person name="Zhang Y."/>
            <person name="Wang L."/>
            <person name="Ma S."/>
        </authorList>
    </citation>
    <scope>NUCLEOTIDE SEQUENCE [LARGE SCALE GENOMIC DNA]</scope>
    <source>
        <strain evidence="2 3">4-2</strain>
    </source>
</reference>
<feature type="transmembrane region" description="Helical" evidence="1">
    <location>
        <begin position="9"/>
        <end position="29"/>
    </location>
</feature>
<evidence type="ECO:0000256" key="1">
    <source>
        <dbReference type="SAM" id="Phobius"/>
    </source>
</evidence>
<feature type="transmembrane region" description="Helical" evidence="1">
    <location>
        <begin position="142"/>
        <end position="162"/>
    </location>
</feature>
<keyword evidence="1" id="KW-0472">Membrane</keyword>
<keyword evidence="3" id="KW-1185">Reference proteome</keyword>
<feature type="transmembrane region" description="Helical" evidence="1">
    <location>
        <begin position="59"/>
        <end position="88"/>
    </location>
</feature>
<name>A0A3M0MHH6_9RHOB</name>
<evidence type="ECO:0000313" key="3">
    <source>
        <dbReference type="Proteomes" id="UP000273516"/>
    </source>
</evidence>
<comment type="caution">
    <text evidence="2">The sequence shown here is derived from an EMBL/GenBank/DDBJ whole genome shotgun (WGS) entry which is preliminary data.</text>
</comment>
<dbReference type="AlphaFoldDB" id="A0A3M0MHH6"/>
<dbReference type="Proteomes" id="UP000273516">
    <property type="component" value="Unassembled WGS sequence"/>
</dbReference>
<dbReference type="EMBL" id="QOKZ01000002">
    <property type="protein sequence ID" value="RMC36553.1"/>
    <property type="molecule type" value="Genomic_DNA"/>
</dbReference>
<keyword evidence="1" id="KW-1133">Transmembrane helix</keyword>
<keyword evidence="1" id="KW-0812">Transmembrane</keyword>
<feature type="transmembrane region" description="Helical" evidence="1">
    <location>
        <begin position="109"/>
        <end position="130"/>
    </location>
</feature>
<proteinExistence type="predicted"/>
<accession>A0A3M0MHH6</accession>
<protein>
    <submittedName>
        <fullName evidence="2">Rod shape-determining protein MreD</fullName>
    </submittedName>
</protein>